<dbReference type="InterPro" id="IPR003834">
    <property type="entry name" value="Cyt_c_assmbl_TM_dom"/>
</dbReference>
<proteinExistence type="inferred from homology"/>
<feature type="transmembrane region" description="Helical" evidence="6">
    <location>
        <begin position="12"/>
        <end position="38"/>
    </location>
</feature>
<dbReference type="OrthoDB" id="9803065at2"/>
<gene>
    <name evidence="8" type="ORF">B7R54_18925</name>
</gene>
<keyword evidence="3 6" id="KW-0812">Transmembrane</keyword>
<dbReference type="GO" id="GO:0016020">
    <property type="term" value="C:membrane"/>
    <property type="evidence" value="ECO:0007669"/>
    <property type="project" value="UniProtKB-SubCell"/>
</dbReference>
<organism evidence="8 9">
    <name type="scientific">Subtercola boreus</name>
    <dbReference type="NCBI Taxonomy" id="120213"/>
    <lineage>
        <taxon>Bacteria</taxon>
        <taxon>Bacillati</taxon>
        <taxon>Actinomycetota</taxon>
        <taxon>Actinomycetes</taxon>
        <taxon>Micrococcales</taxon>
        <taxon>Microbacteriaceae</taxon>
        <taxon>Subtercola</taxon>
    </lineage>
</organism>
<dbReference type="AlphaFoldDB" id="A0A3E0V9M3"/>
<accession>A0A3E0V9M3</accession>
<name>A0A3E0V9M3_9MICO</name>
<feature type="transmembrane region" description="Helical" evidence="6">
    <location>
        <begin position="136"/>
        <end position="161"/>
    </location>
</feature>
<comment type="similarity">
    <text evidence="2">Belongs to the DsbD family.</text>
</comment>
<dbReference type="EMBL" id="NBWZ01000002">
    <property type="protein sequence ID" value="RFA06452.1"/>
    <property type="molecule type" value="Genomic_DNA"/>
</dbReference>
<comment type="subcellular location">
    <subcellularLocation>
        <location evidence="1">Membrane</location>
        <topology evidence="1">Multi-pass membrane protein</topology>
    </subcellularLocation>
</comment>
<evidence type="ECO:0000313" key="8">
    <source>
        <dbReference type="EMBL" id="RFA06452.1"/>
    </source>
</evidence>
<comment type="caution">
    <text evidence="8">The sequence shown here is derived from an EMBL/GenBank/DDBJ whole genome shotgun (WGS) entry which is preliminary data.</text>
</comment>
<reference evidence="8 9" key="1">
    <citation type="submission" date="2017-04" db="EMBL/GenBank/DDBJ databases">
        <title>Comparative genome analysis of Subtercola boreus.</title>
        <authorList>
            <person name="Cho Y.-J."/>
            <person name="Cho A."/>
            <person name="Kim O.-S."/>
            <person name="Lee J.-I."/>
        </authorList>
    </citation>
    <scope>NUCLEOTIDE SEQUENCE [LARGE SCALE GENOMIC DNA]</scope>
    <source>
        <strain evidence="8 9">K300</strain>
    </source>
</reference>
<dbReference type="Pfam" id="PF02683">
    <property type="entry name" value="DsbD_TM"/>
    <property type="match status" value="1"/>
</dbReference>
<keyword evidence="5 6" id="KW-0472">Membrane</keyword>
<dbReference type="Proteomes" id="UP000256486">
    <property type="component" value="Unassembled WGS sequence"/>
</dbReference>
<sequence>MSDIVGTVLYGQLLFAIPLALLAGFISFASPCVLPLVPGYFAYLGGSVDEGTGKARRRLLLGTALFVLGFAVIFIAYGALFGTLGGWLIRWQDLIVRVLGVVVIITGASFLGYIPVLQRTLKLNLKTTGSLAGAPLLGVVFGLGWTPCLGPTLTAISALSLNSGSAWRGALLGLIYCVGLGLPFLLLAFGVGWASSALGFLRKHSRLINRVGGLGLIGIGILMLTGVWSAWLYQLQALMGSVILPL</sequence>
<keyword evidence="9" id="KW-1185">Reference proteome</keyword>
<dbReference type="PANTHER" id="PTHR31272:SF4">
    <property type="entry name" value="CYTOCHROME C-TYPE BIOGENESIS PROTEIN HI_1454-RELATED"/>
    <property type="match status" value="1"/>
</dbReference>
<dbReference type="GO" id="GO:0017004">
    <property type="term" value="P:cytochrome complex assembly"/>
    <property type="evidence" value="ECO:0007669"/>
    <property type="project" value="InterPro"/>
</dbReference>
<evidence type="ECO:0000256" key="2">
    <source>
        <dbReference type="ARBA" id="ARBA00006143"/>
    </source>
</evidence>
<evidence type="ECO:0000256" key="4">
    <source>
        <dbReference type="ARBA" id="ARBA00022989"/>
    </source>
</evidence>
<feature type="transmembrane region" description="Helical" evidence="6">
    <location>
        <begin position="59"/>
        <end position="82"/>
    </location>
</feature>
<keyword evidence="4 6" id="KW-1133">Transmembrane helix</keyword>
<feature type="transmembrane region" description="Helical" evidence="6">
    <location>
        <begin position="173"/>
        <end position="201"/>
    </location>
</feature>
<feature type="transmembrane region" description="Helical" evidence="6">
    <location>
        <begin position="94"/>
        <end position="116"/>
    </location>
</feature>
<feature type="domain" description="Cytochrome C biogenesis protein transmembrane" evidence="7">
    <location>
        <begin position="15"/>
        <end position="225"/>
    </location>
</feature>
<evidence type="ECO:0000256" key="5">
    <source>
        <dbReference type="ARBA" id="ARBA00023136"/>
    </source>
</evidence>
<evidence type="ECO:0000313" key="9">
    <source>
        <dbReference type="Proteomes" id="UP000256486"/>
    </source>
</evidence>
<evidence type="ECO:0000256" key="6">
    <source>
        <dbReference type="SAM" id="Phobius"/>
    </source>
</evidence>
<dbReference type="PANTHER" id="PTHR31272">
    <property type="entry name" value="CYTOCHROME C-TYPE BIOGENESIS PROTEIN HI_1454-RELATED"/>
    <property type="match status" value="1"/>
</dbReference>
<evidence type="ECO:0000256" key="3">
    <source>
        <dbReference type="ARBA" id="ARBA00022692"/>
    </source>
</evidence>
<dbReference type="InterPro" id="IPR051790">
    <property type="entry name" value="Cytochrome_c-biogenesis_DsbD"/>
</dbReference>
<protein>
    <submittedName>
        <fullName evidence="8">Cytochrome C biogenesis protein</fullName>
    </submittedName>
</protein>
<dbReference type="RefSeq" id="WP_116416832.1">
    <property type="nucleotide sequence ID" value="NZ_NBWZ01000002.1"/>
</dbReference>
<feature type="transmembrane region" description="Helical" evidence="6">
    <location>
        <begin position="213"/>
        <end position="233"/>
    </location>
</feature>
<evidence type="ECO:0000256" key="1">
    <source>
        <dbReference type="ARBA" id="ARBA00004141"/>
    </source>
</evidence>
<evidence type="ECO:0000259" key="7">
    <source>
        <dbReference type="Pfam" id="PF02683"/>
    </source>
</evidence>